<dbReference type="SUPFAM" id="SSF49503">
    <property type="entry name" value="Cupredoxins"/>
    <property type="match status" value="1"/>
</dbReference>
<keyword evidence="5" id="KW-0249">Electron transport</keyword>
<gene>
    <name evidence="11" type="ORF">ACERLL_10660</name>
</gene>
<proteinExistence type="inferred from homology"/>
<keyword evidence="12" id="KW-1185">Reference proteome</keyword>
<dbReference type="Pfam" id="PF00116">
    <property type="entry name" value="COX2"/>
    <property type="match status" value="1"/>
</dbReference>
<evidence type="ECO:0000313" key="12">
    <source>
        <dbReference type="Proteomes" id="UP001575181"/>
    </source>
</evidence>
<keyword evidence="7 9" id="KW-0472">Membrane</keyword>
<organism evidence="11 12">
    <name type="scientific">Thiohalorhabdus methylotrophus</name>
    <dbReference type="NCBI Taxonomy" id="3242694"/>
    <lineage>
        <taxon>Bacteria</taxon>
        <taxon>Pseudomonadati</taxon>
        <taxon>Pseudomonadota</taxon>
        <taxon>Gammaproteobacteria</taxon>
        <taxon>Thiohalorhabdales</taxon>
        <taxon>Thiohalorhabdaceae</taxon>
        <taxon>Thiohalorhabdus</taxon>
    </lineage>
</organism>
<keyword evidence="9" id="KW-0812">Transmembrane</keyword>
<keyword evidence="6" id="KW-0186">Copper</keyword>
<keyword evidence="3" id="KW-0813">Transport</keyword>
<evidence type="ECO:0000256" key="4">
    <source>
        <dbReference type="ARBA" id="ARBA00022723"/>
    </source>
</evidence>
<comment type="similarity">
    <text evidence="2">Belongs to the cytochrome c oxidase subunit 2 family.</text>
</comment>
<dbReference type="PANTHER" id="PTHR22888">
    <property type="entry name" value="CYTOCHROME C OXIDASE, SUBUNIT II"/>
    <property type="match status" value="1"/>
</dbReference>
<keyword evidence="9" id="KW-1133">Transmembrane helix</keyword>
<dbReference type="Proteomes" id="UP001575181">
    <property type="component" value="Unassembled WGS sequence"/>
</dbReference>
<comment type="subcellular location">
    <subcellularLocation>
        <location evidence="1">Membrane</location>
    </subcellularLocation>
</comment>
<dbReference type="InterPro" id="IPR002429">
    <property type="entry name" value="CcO_II-like_C"/>
</dbReference>
<dbReference type="InterPro" id="IPR045187">
    <property type="entry name" value="CcO_II"/>
</dbReference>
<keyword evidence="4" id="KW-0479">Metal-binding</keyword>
<dbReference type="InterPro" id="IPR001505">
    <property type="entry name" value="Copper_CuA"/>
</dbReference>
<comment type="catalytic activity">
    <reaction evidence="8">
        <text>4 Fe(II)-[cytochrome c] + O2 + 8 H(+)(in) = 4 Fe(III)-[cytochrome c] + 2 H2O + 4 H(+)(out)</text>
        <dbReference type="Rhea" id="RHEA:11436"/>
        <dbReference type="Rhea" id="RHEA-COMP:10350"/>
        <dbReference type="Rhea" id="RHEA-COMP:14399"/>
        <dbReference type="ChEBI" id="CHEBI:15377"/>
        <dbReference type="ChEBI" id="CHEBI:15378"/>
        <dbReference type="ChEBI" id="CHEBI:15379"/>
        <dbReference type="ChEBI" id="CHEBI:29033"/>
        <dbReference type="ChEBI" id="CHEBI:29034"/>
        <dbReference type="EC" id="7.1.1.9"/>
    </reaction>
</comment>
<accession>A0ABV4TYP0</accession>
<evidence type="ECO:0000256" key="1">
    <source>
        <dbReference type="ARBA" id="ARBA00004370"/>
    </source>
</evidence>
<dbReference type="Gene3D" id="2.60.40.420">
    <property type="entry name" value="Cupredoxins - blue copper proteins"/>
    <property type="match status" value="1"/>
</dbReference>
<name>A0ABV4TYP0_9GAMM</name>
<evidence type="ECO:0000259" key="10">
    <source>
        <dbReference type="PROSITE" id="PS50857"/>
    </source>
</evidence>
<evidence type="ECO:0000256" key="3">
    <source>
        <dbReference type="ARBA" id="ARBA00022448"/>
    </source>
</evidence>
<evidence type="ECO:0000256" key="5">
    <source>
        <dbReference type="ARBA" id="ARBA00022982"/>
    </source>
</evidence>
<dbReference type="PROSITE" id="PS00078">
    <property type="entry name" value="COX2"/>
    <property type="match status" value="1"/>
</dbReference>
<evidence type="ECO:0000256" key="2">
    <source>
        <dbReference type="ARBA" id="ARBA00007866"/>
    </source>
</evidence>
<feature type="transmembrane region" description="Helical" evidence="9">
    <location>
        <begin position="47"/>
        <end position="71"/>
    </location>
</feature>
<dbReference type="CDD" id="cd13916">
    <property type="entry name" value="CuRO_HCO_II_like_1"/>
    <property type="match status" value="1"/>
</dbReference>
<feature type="domain" description="Cytochrome oxidase subunit II copper A binding" evidence="10">
    <location>
        <begin position="79"/>
        <end position="178"/>
    </location>
</feature>
<sequence>MHQEIAWQVSLLGILFIAAVFLFVFLRSSDSTEYGPVQKRFYRVRAFWFWALVAVGGWLSVETLASLPYAATHGQAEQSPAVAVDVTGHQWYWDMSRTEVPAGRTVEFRITSADVNHGFAIYNADREVVAQTQAMPGYTNKLRHTFREPGTYKVMCLEYCGLAHHNMTAQITVTAREG</sequence>
<comment type="caution">
    <text evidence="11">The sequence shown here is derived from an EMBL/GenBank/DDBJ whole genome shotgun (WGS) entry which is preliminary data.</text>
</comment>
<dbReference type="RefSeq" id="WP_373656074.1">
    <property type="nucleotide sequence ID" value="NZ_JBGUAW010000007.1"/>
</dbReference>
<evidence type="ECO:0000256" key="6">
    <source>
        <dbReference type="ARBA" id="ARBA00023008"/>
    </source>
</evidence>
<feature type="transmembrane region" description="Helical" evidence="9">
    <location>
        <begin position="6"/>
        <end position="26"/>
    </location>
</feature>
<evidence type="ECO:0000256" key="8">
    <source>
        <dbReference type="ARBA" id="ARBA00047816"/>
    </source>
</evidence>
<dbReference type="PANTHER" id="PTHR22888:SF9">
    <property type="entry name" value="CYTOCHROME C OXIDASE SUBUNIT 2"/>
    <property type="match status" value="1"/>
</dbReference>
<dbReference type="InterPro" id="IPR008972">
    <property type="entry name" value="Cupredoxin"/>
</dbReference>
<evidence type="ECO:0000256" key="7">
    <source>
        <dbReference type="ARBA" id="ARBA00023136"/>
    </source>
</evidence>
<evidence type="ECO:0000313" key="11">
    <source>
        <dbReference type="EMBL" id="MFA9461286.1"/>
    </source>
</evidence>
<dbReference type="EMBL" id="JBGUAW010000007">
    <property type="protein sequence ID" value="MFA9461286.1"/>
    <property type="molecule type" value="Genomic_DNA"/>
</dbReference>
<reference evidence="11 12" key="1">
    <citation type="submission" date="2024-08" db="EMBL/GenBank/DDBJ databases">
        <title>Whole-genome sequencing of halo(alkali)philic microorganisms from hypersaline lakes.</title>
        <authorList>
            <person name="Sorokin D.Y."/>
            <person name="Merkel A.Y."/>
            <person name="Messina E."/>
            <person name="Yakimov M."/>
        </authorList>
    </citation>
    <scope>NUCLEOTIDE SEQUENCE [LARGE SCALE GENOMIC DNA]</scope>
    <source>
        <strain evidence="11 12">Cl-TMA</strain>
    </source>
</reference>
<evidence type="ECO:0000256" key="9">
    <source>
        <dbReference type="SAM" id="Phobius"/>
    </source>
</evidence>
<dbReference type="PROSITE" id="PS50857">
    <property type="entry name" value="COX2_CUA"/>
    <property type="match status" value="1"/>
</dbReference>
<protein>
    <submittedName>
        <fullName evidence="11">Cytochrome C oxidase subunit II</fullName>
    </submittedName>
</protein>